<feature type="transmembrane region" description="Helical" evidence="6">
    <location>
        <begin position="90"/>
        <end position="111"/>
    </location>
</feature>
<dbReference type="PANTHER" id="PTHR43066">
    <property type="entry name" value="RHOMBOID-RELATED PROTEIN"/>
    <property type="match status" value="1"/>
</dbReference>
<comment type="subcellular location">
    <subcellularLocation>
        <location evidence="1">Membrane</location>
        <topology evidence="1">Multi-pass membrane protein</topology>
    </subcellularLocation>
</comment>
<evidence type="ECO:0000313" key="8">
    <source>
        <dbReference type="Proteomes" id="UP000095009"/>
    </source>
</evidence>
<evidence type="ECO:0000256" key="6">
    <source>
        <dbReference type="SAM" id="Phobius"/>
    </source>
</evidence>
<sequence length="276" mass="31130">MFTTTSSGFKDTPVSKALVMFLTIVPVLVSLSQVQYLFDLKVNPHLTQWGQWWRVFTWQLMYTSQSTCLFGALLVYNFRVLERLMGSRKYLSHILIIYVFTSIAVPSFLQILSFSWSFLPGFNSDPKAPSWFLLAPGPTAVVFALLVWYYHIIPIVYKFKVSPSHGSQWKKTEFSDKLFVYILVFNVAFQGPGLSSIIASLVSSLIGWIFGILLYTEAIPGRGWRIPLYNPGGTRAVSSGSFGIDAHRSDSPSENMDENDIPAQPLASQLFQPFRA</sequence>
<evidence type="ECO:0000313" key="7">
    <source>
        <dbReference type="EMBL" id="ODQ66701.1"/>
    </source>
</evidence>
<dbReference type="EMBL" id="KV454408">
    <property type="protein sequence ID" value="ODQ66701.1"/>
    <property type="molecule type" value="Genomic_DNA"/>
</dbReference>
<organism evidence="7 8">
    <name type="scientific">Nadsonia fulvescens var. elongata DSM 6958</name>
    <dbReference type="NCBI Taxonomy" id="857566"/>
    <lineage>
        <taxon>Eukaryota</taxon>
        <taxon>Fungi</taxon>
        <taxon>Dikarya</taxon>
        <taxon>Ascomycota</taxon>
        <taxon>Saccharomycotina</taxon>
        <taxon>Dipodascomycetes</taxon>
        <taxon>Dipodascales</taxon>
        <taxon>Dipodascales incertae sedis</taxon>
        <taxon>Nadsonia</taxon>
    </lineage>
</organism>
<evidence type="ECO:0000256" key="3">
    <source>
        <dbReference type="ARBA" id="ARBA00022989"/>
    </source>
</evidence>
<evidence type="ECO:0000256" key="5">
    <source>
        <dbReference type="SAM" id="MobiDB-lite"/>
    </source>
</evidence>
<protein>
    <recommendedName>
        <fullName evidence="9">DUF1751-domain-containing protein</fullName>
    </recommendedName>
</protein>
<dbReference type="PANTHER" id="PTHR43066:SF21">
    <property type="entry name" value="UBIQUITIN-ASSOCIATED DOMAIN-CONTAINING PROTEIN 2"/>
    <property type="match status" value="1"/>
</dbReference>
<evidence type="ECO:0000256" key="2">
    <source>
        <dbReference type="ARBA" id="ARBA00022692"/>
    </source>
</evidence>
<feature type="transmembrane region" description="Helical" evidence="6">
    <location>
        <begin position="174"/>
        <end position="191"/>
    </location>
</feature>
<evidence type="ECO:0000256" key="1">
    <source>
        <dbReference type="ARBA" id="ARBA00004141"/>
    </source>
</evidence>
<feature type="transmembrane region" description="Helical" evidence="6">
    <location>
        <begin position="197"/>
        <end position="216"/>
    </location>
</feature>
<dbReference type="GO" id="GO:0004252">
    <property type="term" value="F:serine-type endopeptidase activity"/>
    <property type="evidence" value="ECO:0007669"/>
    <property type="project" value="TreeGrafter"/>
</dbReference>
<feature type="region of interest" description="Disordered" evidence="5">
    <location>
        <begin position="248"/>
        <end position="267"/>
    </location>
</feature>
<dbReference type="SUPFAM" id="SSF144091">
    <property type="entry name" value="Rhomboid-like"/>
    <property type="match status" value="1"/>
</dbReference>
<evidence type="ECO:0000256" key="4">
    <source>
        <dbReference type="ARBA" id="ARBA00023136"/>
    </source>
</evidence>
<reference evidence="7 8" key="1">
    <citation type="journal article" date="2016" name="Proc. Natl. Acad. Sci. U.S.A.">
        <title>Comparative genomics of biotechnologically important yeasts.</title>
        <authorList>
            <person name="Riley R."/>
            <person name="Haridas S."/>
            <person name="Wolfe K.H."/>
            <person name="Lopes M.R."/>
            <person name="Hittinger C.T."/>
            <person name="Goeker M."/>
            <person name="Salamov A.A."/>
            <person name="Wisecaver J.H."/>
            <person name="Long T.M."/>
            <person name="Calvey C.H."/>
            <person name="Aerts A.L."/>
            <person name="Barry K.W."/>
            <person name="Choi C."/>
            <person name="Clum A."/>
            <person name="Coughlan A.Y."/>
            <person name="Deshpande S."/>
            <person name="Douglass A.P."/>
            <person name="Hanson S.J."/>
            <person name="Klenk H.-P."/>
            <person name="LaButti K.M."/>
            <person name="Lapidus A."/>
            <person name="Lindquist E.A."/>
            <person name="Lipzen A.M."/>
            <person name="Meier-Kolthoff J.P."/>
            <person name="Ohm R.A."/>
            <person name="Otillar R.P."/>
            <person name="Pangilinan J.L."/>
            <person name="Peng Y."/>
            <person name="Rokas A."/>
            <person name="Rosa C.A."/>
            <person name="Scheuner C."/>
            <person name="Sibirny A.A."/>
            <person name="Slot J.C."/>
            <person name="Stielow J.B."/>
            <person name="Sun H."/>
            <person name="Kurtzman C.P."/>
            <person name="Blackwell M."/>
            <person name="Grigoriev I.V."/>
            <person name="Jeffries T.W."/>
        </authorList>
    </citation>
    <scope>NUCLEOTIDE SEQUENCE [LARGE SCALE GENOMIC DNA]</scope>
    <source>
        <strain evidence="7 8">DSM 6958</strain>
    </source>
</reference>
<feature type="transmembrane region" description="Helical" evidence="6">
    <location>
        <begin position="17"/>
        <end position="38"/>
    </location>
</feature>
<feature type="transmembrane region" description="Helical" evidence="6">
    <location>
        <begin position="58"/>
        <end position="78"/>
    </location>
</feature>
<dbReference type="Proteomes" id="UP000095009">
    <property type="component" value="Unassembled WGS sequence"/>
</dbReference>
<accession>A0A1E3PMM6</accession>
<dbReference type="STRING" id="857566.A0A1E3PMM6"/>
<keyword evidence="3 6" id="KW-1133">Transmembrane helix</keyword>
<name>A0A1E3PMM6_9ASCO</name>
<dbReference type="Gene3D" id="1.20.1540.10">
    <property type="entry name" value="Rhomboid-like"/>
    <property type="match status" value="1"/>
</dbReference>
<dbReference type="OrthoDB" id="272778at2759"/>
<keyword evidence="8" id="KW-1185">Reference proteome</keyword>
<evidence type="ECO:0008006" key="9">
    <source>
        <dbReference type="Google" id="ProtNLM"/>
    </source>
</evidence>
<dbReference type="InterPro" id="IPR035952">
    <property type="entry name" value="Rhomboid-like_sf"/>
</dbReference>
<gene>
    <name evidence="7" type="ORF">NADFUDRAFT_82444</name>
</gene>
<feature type="transmembrane region" description="Helical" evidence="6">
    <location>
        <begin position="131"/>
        <end position="153"/>
    </location>
</feature>
<proteinExistence type="predicted"/>
<dbReference type="AlphaFoldDB" id="A0A1E3PMM6"/>
<keyword evidence="2 6" id="KW-0812">Transmembrane</keyword>
<dbReference type="GO" id="GO:0016020">
    <property type="term" value="C:membrane"/>
    <property type="evidence" value="ECO:0007669"/>
    <property type="project" value="UniProtKB-SubCell"/>
</dbReference>
<keyword evidence="4 6" id="KW-0472">Membrane</keyword>